<gene>
    <name evidence="2" type="ORF">ACFOOQ_01525</name>
</gene>
<sequence length="357" mass="38738">MAGSADLTPVQPQHRFDEARLAAYLADRLPDFRPPLTVQQFRGSPANPAFLLHAPGRSYVLRKRTQAKKGLDIAASAARDFTLISSLHAAELPVAAPRLVCPDDSVIGAPFYLMDHVPGRHFRDPNLPGMDAKQRQALYDAMAAALAQIHALAPDRTGLPANGSGQDYLTRQITALTEQYRTNATEEVAPMTRLLDWLPLHVPDEQCATLMHGNFRIDNLVFHPSEPRVIAILDWDLALIGHPLADLAINCLPYRVTIPGMGSLQGIDFIESGIPGEPDYVAAYCRHAGRPEPGEGGADHWNFYLAFALLRVAVMAQGAVKRGHANGAAASPVLKAYAAVVRSVAHQAWHLVDGEAD</sequence>
<dbReference type="CDD" id="cd05154">
    <property type="entry name" value="ACAD10_11_N-like"/>
    <property type="match status" value="1"/>
</dbReference>
<evidence type="ECO:0000313" key="3">
    <source>
        <dbReference type="Proteomes" id="UP001595711"/>
    </source>
</evidence>
<evidence type="ECO:0000313" key="2">
    <source>
        <dbReference type="EMBL" id="MFC3674202.1"/>
    </source>
</evidence>
<dbReference type="RefSeq" id="WP_379720734.1">
    <property type="nucleotide sequence ID" value="NZ_JBHRYJ010000001.1"/>
</dbReference>
<dbReference type="Proteomes" id="UP001595711">
    <property type="component" value="Unassembled WGS sequence"/>
</dbReference>
<organism evidence="2 3">
    <name type="scientific">Ferrovibrio xuzhouensis</name>
    <dbReference type="NCBI Taxonomy" id="1576914"/>
    <lineage>
        <taxon>Bacteria</taxon>
        <taxon>Pseudomonadati</taxon>
        <taxon>Pseudomonadota</taxon>
        <taxon>Alphaproteobacteria</taxon>
        <taxon>Rhodospirillales</taxon>
        <taxon>Rhodospirillaceae</taxon>
        <taxon>Ferrovibrio</taxon>
    </lineage>
</organism>
<comment type="caution">
    <text evidence="2">The sequence shown here is derived from an EMBL/GenBank/DDBJ whole genome shotgun (WGS) entry which is preliminary data.</text>
</comment>
<evidence type="ECO:0000259" key="1">
    <source>
        <dbReference type="Pfam" id="PF01636"/>
    </source>
</evidence>
<dbReference type="PANTHER" id="PTHR47829">
    <property type="entry name" value="HYDROLASE, PUTATIVE (AFU_ORTHOLOGUE AFUA_1G12880)-RELATED"/>
    <property type="match status" value="1"/>
</dbReference>
<protein>
    <submittedName>
        <fullName evidence="2">Phosphotransferase</fullName>
    </submittedName>
</protein>
<dbReference type="InterPro" id="IPR011009">
    <property type="entry name" value="Kinase-like_dom_sf"/>
</dbReference>
<dbReference type="PANTHER" id="PTHR47829:SF1">
    <property type="entry name" value="HAD FAMILY PHOSPHATASE"/>
    <property type="match status" value="1"/>
</dbReference>
<keyword evidence="3" id="KW-1185">Reference proteome</keyword>
<proteinExistence type="predicted"/>
<reference evidence="3" key="1">
    <citation type="journal article" date="2019" name="Int. J. Syst. Evol. Microbiol.">
        <title>The Global Catalogue of Microorganisms (GCM) 10K type strain sequencing project: providing services to taxonomists for standard genome sequencing and annotation.</title>
        <authorList>
            <consortium name="The Broad Institute Genomics Platform"/>
            <consortium name="The Broad Institute Genome Sequencing Center for Infectious Disease"/>
            <person name="Wu L."/>
            <person name="Ma J."/>
        </authorList>
    </citation>
    <scope>NUCLEOTIDE SEQUENCE [LARGE SCALE GENOMIC DNA]</scope>
    <source>
        <strain evidence="3">KCTC 42182</strain>
    </source>
</reference>
<name>A0ABV7VBI5_9PROT</name>
<dbReference type="Pfam" id="PF01636">
    <property type="entry name" value="APH"/>
    <property type="match status" value="1"/>
</dbReference>
<dbReference type="InterPro" id="IPR052898">
    <property type="entry name" value="ACAD10-like"/>
</dbReference>
<dbReference type="SUPFAM" id="SSF56112">
    <property type="entry name" value="Protein kinase-like (PK-like)"/>
    <property type="match status" value="1"/>
</dbReference>
<dbReference type="Gene3D" id="3.90.1200.10">
    <property type="match status" value="1"/>
</dbReference>
<accession>A0ABV7VBI5</accession>
<dbReference type="InterPro" id="IPR041726">
    <property type="entry name" value="ACAD10_11_N"/>
</dbReference>
<dbReference type="EMBL" id="JBHRYJ010000001">
    <property type="protein sequence ID" value="MFC3674202.1"/>
    <property type="molecule type" value="Genomic_DNA"/>
</dbReference>
<dbReference type="InterPro" id="IPR002575">
    <property type="entry name" value="Aminoglycoside_PTrfase"/>
</dbReference>
<dbReference type="Gene3D" id="3.30.200.20">
    <property type="entry name" value="Phosphorylase Kinase, domain 1"/>
    <property type="match status" value="1"/>
</dbReference>
<feature type="domain" description="Aminoglycoside phosphotransferase" evidence="1">
    <location>
        <begin position="38"/>
        <end position="251"/>
    </location>
</feature>